<dbReference type="OrthoDB" id="9812462at2"/>
<comment type="caution">
    <text evidence="2">The sequence shown here is derived from an EMBL/GenBank/DDBJ whole genome shotgun (WGS) entry which is preliminary data.</text>
</comment>
<gene>
    <name evidence="2" type="ORF">CH341_30260</name>
</gene>
<dbReference type="RefSeq" id="WP_111423286.1">
    <property type="nucleotide sequence ID" value="NZ_NPEX01000485.1"/>
</dbReference>
<dbReference type="PANTHER" id="PTHR30272:SF1">
    <property type="entry name" value="3-HYDROXYACYL-[ACYL-CARRIER-PROTEIN] DEHYDRATASE"/>
    <property type="match status" value="1"/>
</dbReference>
<proteinExistence type="predicted"/>
<dbReference type="Pfam" id="PF07977">
    <property type="entry name" value="FabA"/>
    <property type="match status" value="1"/>
</dbReference>
<accession>A0A327KCP4</accession>
<dbReference type="AlphaFoldDB" id="A0A327KCP4"/>
<dbReference type="InterPro" id="IPR029069">
    <property type="entry name" value="HotDog_dom_sf"/>
</dbReference>
<dbReference type="PANTHER" id="PTHR30272">
    <property type="entry name" value="3-HYDROXYACYL-[ACYL-CARRIER-PROTEIN] DEHYDRATASE"/>
    <property type="match status" value="1"/>
</dbReference>
<evidence type="ECO:0000256" key="1">
    <source>
        <dbReference type="ARBA" id="ARBA00023239"/>
    </source>
</evidence>
<protein>
    <submittedName>
        <fullName evidence="2">Beta-hydroxyacyl-ACP dehydratase</fullName>
    </submittedName>
</protein>
<reference evidence="2 3" key="1">
    <citation type="submission" date="2017-07" db="EMBL/GenBank/DDBJ databases">
        <title>Draft Genome Sequences of Select Purple Nonsulfur Bacteria.</title>
        <authorList>
            <person name="Lasarre B."/>
            <person name="Mckinlay J.B."/>
        </authorList>
    </citation>
    <scope>NUCLEOTIDE SEQUENCE [LARGE SCALE GENOMIC DNA]</scope>
    <source>
        <strain evidence="2 3">DSM 5909</strain>
    </source>
</reference>
<sequence length="157" mass="16994">MRLEYFQLIDRIVALDLGARTVEVHAQVPETSTIFEGHFPGHPLMPGVLLIEAMAQTCGWLLIGLNGFSRMPFLAAVKEAKLRTFVTPGQALSIAGRLVHDGSGFAMAKASVKCDGKTVSEAELTFRIVPFPDPSLRAGMEDFARKIGFPLEATAHG</sequence>
<dbReference type="CDD" id="cd01288">
    <property type="entry name" value="FabZ"/>
    <property type="match status" value="1"/>
</dbReference>
<dbReference type="SUPFAM" id="SSF54637">
    <property type="entry name" value="Thioesterase/thiol ester dehydrase-isomerase"/>
    <property type="match status" value="1"/>
</dbReference>
<dbReference type="Proteomes" id="UP000249130">
    <property type="component" value="Unassembled WGS sequence"/>
</dbReference>
<keyword evidence="1" id="KW-0456">Lyase</keyword>
<keyword evidence="3" id="KW-1185">Reference proteome</keyword>
<dbReference type="Gene3D" id="3.10.129.10">
    <property type="entry name" value="Hotdog Thioesterase"/>
    <property type="match status" value="1"/>
</dbReference>
<organism evidence="2 3">
    <name type="scientific">Rhodoplanes roseus</name>
    <dbReference type="NCBI Taxonomy" id="29409"/>
    <lineage>
        <taxon>Bacteria</taxon>
        <taxon>Pseudomonadati</taxon>
        <taxon>Pseudomonadota</taxon>
        <taxon>Alphaproteobacteria</taxon>
        <taxon>Hyphomicrobiales</taxon>
        <taxon>Nitrobacteraceae</taxon>
        <taxon>Rhodoplanes</taxon>
    </lineage>
</organism>
<dbReference type="InterPro" id="IPR013114">
    <property type="entry name" value="FabA_FabZ"/>
</dbReference>
<name>A0A327KCP4_9BRAD</name>
<dbReference type="GO" id="GO:0016829">
    <property type="term" value="F:lyase activity"/>
    <property type="evidence" value="ECO:0007669"/>
    <property type="project" value="UniProtKB-KW"/>
</dbReference>
<evidence type="ECO:0000313" key="2">
    <source>
        <dbReference type="EMBL" id="RAI36560.1"/>
    </source>
</evidence>
<evidence type="ECO:0000313" key="3">
    <source>
        <dbReference type="Proteomes" id="UP000249130"/>
    </source>
</evidence>
<dbReference type="EMBL" id="NPEX01000485">
    <property type="protein sequence ID" value="RAI36560.1"/>
    <property type="molecule type" value="Genomic_DNA"/>
</dbReference>